<dbReference type="AlphaFoldDB" id="A0A401RYD3"/>
<name>A0A401RYD3_CHIPU</name>
<reference evidence="1 2" key="1">
    <citation type="journal article" date="2018" name="Nat. Ecol. Evol.">
        <title>Shark genomes provide insights into elasmobranch evolution and the origin of vertebrates.</title>
        <authorList>
            <person name="Hara Y"/>
            <person name="Yamaguchi K"/>
            <person name="Onimaru K"/>
            <person name="Kadota M"/>
            <person name="Koyanagi M"/>
            <person name="Keeley SD"/>
            <person name="Tatsumi K"/>
            <person name="Tanaka K"/>
            <person name="Motone F"/>
            <person name="Kageyama Y"/>
            <person name="Nozu R"/>
            <person name="Adachi N"/>
            <person name="Nishimura O"/>
            <person name="Nakagawa R"/>
            <person name="Tanegashima C"/>
            <person name="Kiyatake I"/>
            <person name="Matsumoto R"/>
            <person name="Murakumo K"/>
            <person name="Nishida K"/>
            <person name="Terakita A"/>
            <person name="Kuratani S"/>
            <person name="Sato K"/>
            <person name="Hyodo S Kuraku.S."/>
        </authorList>
    </citation>
    <scope>NUCLEOTIDE SEQUENCE [LARGE SCALE GENOMIC DNA]</scope>
</reference>
<evidence type="ECO:0000313" key="2">
    <source>
        <dbReference type="Proteomes" id="UP000287033"/>
    </source>
</evidence>
<dbReference type="Proteomes" id="UP000287033">
    <property type="component" value="Unassembled WGS sequence"/>
</dbReference>
<organism evidence="1 2">
    <name type="scientific">Chiloscyllium punctatum</name>
    <name type="common">Brownbanded bambooshark</name>
    <name type="synonym">Hemiscyllium punctatum</name>
    <dbReference type="NCBI Taxonomy" id="137246"/>
    <lineage>
        <taxon>Eukaryota</taxon>
        <taxon>Metazoa</taxon>
        <taxon>Chordata</taxon>
        <taxon>Craniata</taxon>
        <taxon>Vertebrata</taxon>
        <taxon>Chondrichthyes</taxon>
        <taxon>Elasmobranchii</taxon>
        <taxon>Galeomorphii</taxon>
        <taxon>Galeoidea</taxon>
        <taxon>Orectolobiformes</taxon>
        <taxon>Hemiscylliidae</taxon>
        <taxon>Chiloscyllium</taxon>
    </lineage>
</organism>
<gene>
    <name evidence="1" type="ORF">chiPu_0001491</name>
</gene>
<sequence>MFIGRVTERASSLSQVAVFVCAKFKLSVWLERENSPVPSDRDSPFPQSLRTSGGIGVHRSVLIKSTLSLLNIFSKNIIRQRAPYILQTYGSAASRFHMCMTVPCRLIPFLDVKFFYINRLRTFYD</sequence>
<accession>A0A401RYD3</accession>
<protein>
    <submittedName>
        <fullName evidence="1">Uncharacterized protein</fullName>
    </submittedName>
</protein>
<comment type="caution">
    <text evidence="1">The sequence shown here is derived from an EMBL/GenBank/DDBJ whole genome shotgun (WGS) entry which is preliminary data.</text>
</comment>
<proteinExistence type="predicted"/>
<keyword evidence="2" id="KW-1185">Reference proteome</keyword>
<dbReference type="EMBL" id="BEZZ01000022">
    <property type="protein sequence ID" value="GCC23098.1"/>
    <property type="molecule type" value="Genomic_DNA"/>
</dbReference>
<evidence type="ECO:0000313" key="1">
    <source>
        <dbReference type="EMBL" id="GCC23098.1"/>
    </source>
</evidence>